<gene>
    <name evidence="2" type="ORF">CJ030_MR5G004897</name>
</gene>
<keyword evidence="1" id="KW-0808">Transferase</keyword>
<dbReference type="EMBL" id="RXIC02000023">
    <property type="protein sequence ID" value="KAB1214746.1"/>
    <property type="molecule type" value="Genomic_DNA"/>
</dbReference>
<reference evidence="2 3" key="1">
    <citation type="journal article" date="2019" name="Plant Biotechnol. J.">
        <title>The red bayberry genome and genetic basis of sex determination.</title>
        <authorList>
            <person name="Jia H.M."/>
            <person name="Jia H.J."/>
            <person name="Cai Q.L."/>
            <person name="Wang Y."/>
            <person name="Zhao H.B."/>
            <person name="Yang W.F."/>
            <person name="Wang G.Y."/>
            <person name="Li Y.H."/>
            <person name="Zhan D.L."/>
            <person name="Shen Y.T."/>
            <person name="Niu Q.F."/>
            <person name="Chang L."/>
            <person name="Qiu J."/>
            <person name="Zhao L."/>
            <person name="Xie H.B."/>
            <person name="Fu W.Y."/>
            <person name="Jin J."/>
            <person name="Li X.W."/>
            <person name="Jiao Y."/>
            <person name="Zhou C.C."/>
            <person name="Tu T."/>
            <person name="Chai C.Y."/>
            <person name="Gao J.L."/>
            <person name="Fan L.J."/>
            <person name="van de Weg E."/>
            <person name="Wang J.Y."/>
            <person name="Gao Z.S."/>
        </authorList>
    </citation>
    <scope>NUCLEOTIDE SEQUENCE [LARGE SCALE GENOMIC DNA]</scope>
    <source>
        <tissue evidence="2">Leaves</tissue>
    </source>
</reference>
<accession>A0A6A1VRT6</accession>
<proteinExistence type="predicted"/>
<name>A0A6A1VRT6_9ROSI</name>
<dbReference type="GO" id="GO:0016740">
    <property type="term" value="F:transferase activity"/>
    <property type="evidence" value="ECO:0007669"/>
    <property type="project" value="UniProtKB-KW"/>
</dbReference>
<organism evidence="2 3">
    <name type="scientific">Morella rubra</name>
    <name type="common">Chinese bayberry</name>
    <dbReference type="NCBI Taxonomy" id="262757"/>
    <lineage>
        <taxon>Eukaryota</taxon>
        <taxon>Viridiplantae</taxon>
        <taxon>Streptophyta</taxon>
        <taxon>Embryophyta</taxon>
        <taxon>Tracheophyta</taxon>
        <taxon>Spermatophyta</taxon>
        <taxon>Magnoliopsida</taxon>
        <taxon>eudicotyledons</taxon>
        <taxon>Gunneridae</taxon>
        <taxon>Pentapetalae</taxon>
        <taxon>rosids</taxon>
        <taxon>fabids</taxon>
        <taxon>Fagales</taxon>
        <taxon>Myricaceae</taxon>
        <taxon>Morella</taxon>
    </lineage>
</organism>
<evidence type="ECO:0000313" key="3">
    <source>
        <dbReference type="Proteomes" id="UP000516437"/>
    </source>
</evidence>
<dbReference type="Pfam" id="PF02458">
    <property type="entry name" value="Transferase"/>
    <property type="match status" value="1"/>
</dbReference>
<dbReference type="InterPro" id="IPR051283">
    <property type="entry name" value="Sec_Metabolite_Acyltrans"/>
</dbReference>
<dbReference type="PANTHER" id="PTHR31896:SF39">
    <property type="entry name" value="PROTEIN ENHANCED PSEUDOMONAS SUSCEPTIBILITY 1-LIKE"/>
    <property type="match status" value="1"/>
</dbReference>
<dbReference type="Gene3D" id="3.30.559.10">
    <property type="entry name" value="Chloramphenicol acetyltransferase-like domain"/>
    <property type="match status" value="2"/>
</dbReference>
<sequence>MVRFLSTSTIRPTSQINDSTRRIELTPWDLSLLLLDHMQGGLLFLKPTPLQEHERKTNFIDHLKSSLSRTLDIYYPLAGRLAMIENDDGTTCFFVDCNDLGAEFVHAAADGVSVADIIEPIYVPQIVVSFFLMNRALNYEGTSKPLLSVQVTELIDGFFVGCSMNHAVADGTCFWNFFNTWSDVSRGSSDSLSTPLPIFERSFFDGIINFPIRIPNPCKENAARVAPPPLQQRFFHFTKEKIAELKAKANAEMSTDKISSMQALLGHFWRCVTLGRGLDADQEVQYLVAVGARQRMHPPIPNEYFGNAAQAEVVTSTAGELIEHGHGWAALRINNMLASKKPEEVSKFLVEWVRNPWLVKFSAIRSTKLLTGNSPWFNVYGNDFGWGRPVAVRNGLGLKFEGNLTVFPGKEEGSIDFEACLLPETLVALAHNVEFMETVAT</sequence>
<dbReference type="PANTHER" id="PTHR31896">
    <property type="entry name" value="FAMILY REGULATORY PROTEIN, PUTATIVE (AFU_ORTHOLOGUE AFUA_3G14730)-RELATED"/>
    <property type="match status" value="1"/>
</dbReference>
<dbReference type="AlphaFoldDB" id="A0A6A1VRT6"/>
<evidence type="ECO:0000313" key="2">
    <source>
        <dbReference type="EMBL" id="KAB1214746.1"/>
    </source>
</evidence>
<dbReference type="InterPro" id="IPR023213">
    <property type="entry name" value="CAT-like_dom_sf"/>
</dbReference>
<dbReference type="Proteomes" id="UP000516437">
    <property type="component" value="Chromosome 5"/>
</dbReference>
<evidence type="ECO:0008006" key="4">
    <source>
        <dbReference type="Google" id="ProtNLM"/>
    </source>
</evidence>
<dbReference type="OrthoDB" id="1862401at2759"/>
<evidence type="ECO:0000256" key="1">
    <source>
        <dbReference type="ARBA" id="ARBA00022679"/>
    </source>
</evidence>
<protein>
    <recommendedName>
        <fullName evidence="4">Acetyltransferase</fullName>
    </recommendedName>
</protein>
<comment type="caution">
    <text evidence="2">The sequence shown here is derived from an EMBL/GenBank/DDBJ whole genome shotgun (WGS) entry which is preliminary data.</text>
</comment>
<keyword evidence="3" id="KW-1185">Reference proteome</keyword>